<feature type="compositionally biased region" description="Polar residues" evidence="8">
    <location>
        <begin position="645"/>
        <end position="662"/>
    </location>
</feature>
<dbReference type="InterPro" id="IPR000719">
    <property type="entry name" value="Prot_kinase_dom"/>
</dbReference>
<feature type="region of interest" description="Disordered" evidence="8">
    <location>
        <begin position="512"/>
        <end position="672"/>
    </location>
</feature>
<evidence type="ECO:0000256" key="6">
    <source>
        <dbReference type="ARBA" id="ARBA00022840"/>
    </source>
</evidence>
<keyword evidence="4 7" id="KW-0547">Nucleotide-binding</keyword>
<evidence type="ECO:0000313" key="10">
    <source>
        <dbReference type="EMBL" id="CAK3746349.1"/>
    </source>
</evidence>
<dbReference type="InterPro" id="IPR050660">
    <property type="entry name" value="NEK_Ser/Thr_kinase"/>
</dbReference>
<name>A0AAI8YR48_9PEZI</name>
<feature type="compositionally biased region" description="Low complexity" evidence="8">
    <location>
        <begin position="572"/>
        <end position="582"/>
    </location>
</feature>
<sequence length="672" mass="75089">MADPDRQRFLQLELQAYRHQFPNRKNLPGGTSKGKLWDSLDPAVYADLAYALQEYAERLEALTTEMVQQRTGRVPRNLGRVVAVRKWITGNEEEVLERYEELIGAIGVLIQSRGAAPQGKMTVTYLRAEEARQTRERDALRGILDSLRTRLHAFGNARRMKVGKLSEAAGWTYVRELGEGGFGVAHFYVQQAQDGTIIDRVVAKDAATDGHRSTWGIDRLGRHIPHEIRALFALRPLVGSDRVVKIRRWNMHSGGNFYRVFMEFCGMGDLFSLMANYGEQTGSVTRPRQYIPEPFLWKLLEDVVTAGILMERGDLRPTQRPWDVIVHRDWRTINMFLGTNTSQSFRGYPTAKTGDFGWSAIIPHNKPYKGFDYYSSFRWEHWAPEQNWDMQRELGTKTNVWACGHVLQGAVTLQDPDQGYLMSGYQRASPWADDVERHYSKDLLDLIMSCLARDPRNRPTFDVLLRKIRRRTGDGSIDLARGLRFADKDNRGFQRHALLGLAEGYPMGDMLADAMKGSAPKRPDPQESQGSDYVSETPRYSGDGDEDDGNDDDEDEDGGGDDSDEDGGGPAASGSSAGPGAETSAQGPRRGGRGKRPLSAHGPQRPKIMLKLKRPRPEGDAAGDAPKSPAKKRKLKIKGPRKPAGQSQAVQPSARRSGSRRLTPSAGEGVEE</sequence>
<dbReference type="Gene3D" id="3.30.200.20">
    <property type="entry name" value="Phosphorylase Kinase, domain 1"/>
    <property type="match status" value="1"/>
</dbReference>
<dbReference type="EMBL" id="CAVMBE010000001">
    <property type="protein sequence ID" value="CAK3746349.1"/>
    <property type="molecule type" value="Genomic_DNA"/>
</dbReference>
<feature type="compositionally biased region" description="Acidic residues" evidence="8">
    <location>
        <begin position="543"/>
        <end position="567"/>
    </location>
</feature>
<reference evidence="10" key="1">
    <citation type="submission" date="2023-11" db="EMBL/GenBank/DDBJ databases">
        <authorList>
            <person name="Alioto T."/>
            <person name="Alioto T."/>
            <person name="Gomez Garrido J."/>
        </authorList>
    </citation>
    <scope>NUCLEOTIDE SEQUENCE</scope>
</reference>
<keyword evidence="3" id="KW-0808">Transferase</keyword>
<dbReference type="GO" id="GO:0005524">
    <property type="term" value="F:ATP binding"/>
    <property type="evidence" value="ECO:0007669"/>
    <property type="project" value="UniProtKB-UniRule"/>
</dbReference>
<comment type="caution">
    <text evidence="10">The sequence shown here is derived from an EMBL/GenBank/DDBJ whole genome shotgun (WGS) entry which is preliminary data.</text>
</comment>
<organism evidence="10 11">
    <name type="scientific">Lecanosticta acicola</name>
    <dbReference type="NCBI Taxonomy" id="111012"/>
    <lineage>
        <taxon>Eukaryota</taxon>
        <taxon>Fungi</taxon>
        <taxon>Dikarya</taxon>
        <taxon>Ascomycota</taxon>
        <taxon>Pezizomycotina</taxon>
        <taxon>Dothideomycetes</taxon>
        <taxon>Dothideomycetidae</taxon>
        <taxon>Mycosphaerellales</taxon>
        <taxon>Mycosphaerellaceae</taxon>
        <taxon>Lecanosticta</taxon>
    </lineage>
</organism>
<keyword evidence="6 7" id="KW-0067">ATP-binding</keyword>
<keyword evidence="11" id="KW-1185">Reference proteome</keyword>
<dbReference type="SMART" id="SM00220">
    <property type="entry name" value="S_TKc"/>
    <property type="match status" value="1"/>
</dbReference>
<evidence type="ECO:0000256" key="2">
    <source>
        <dbReference type="ARBA" id="ARBA00012513"/>
    </source>
</evidence>
<dbReference type="GO" id="GO:0004674">
    <property type="term" value="F:protein serine/threonine kinase activity"/>
    <property type="evidence" value="ECO:0007669"/>
    <property type="project" value="UniProtKB-EC"/>
</dbReference>
<proteinExistence type="inferred from homology"/>
<protein>
    <recommendedName>
        <fullName evidence="2">non-specific serine/threonine protein kinase</fullName>
        <ecNumber evidence="2">2.7.11.1</ecNumber>
    </recommendedName>
</protein>
<evidence type="ECO:0000256" key="3">
    <source>
        <dbReference type="ARBA" id="ARBA00022679"/>
    </source>
</evidence>
<comment type="similarity">
    <text evidence="1">Belongs to the protein kinase superfamily. NEK Ser/Thr protein kinase family. NIMA subfamily.</text>
</comment>
<dbReference type="PROSITE" id="PS00107">
    <property type="entry name" value="PROTEIN_KINASE_ATP"/>
    <property type="match status" value="1"/>
</dbReference>
<dbReference type="SUPFAM" id="SSF56112">
    <property type="entry name" value="Protein kinase-like (PK-like)"/>
    <property type="match status" value="1"/>
</dbReference>
<keyword evidence="5" id="KW-0418">Kinase</keyword>
<evidence type="ECO:0000313" key="11">
    <source>
        <dbReference type="Proteomes" id="UP001296104"/>
    </source>
</evidence>
<accession>A0AAI8YR48</accession>
<feature type="binding site" evidence="7">
    <location>
        <position position="204"/>
    </location>
    <ligand>
        <name>ATP</name>
        <dbReference type="ChEBI" id="CHEBI:30616"/>
    </ligand>
</feature>
<dbReference type="Proteomes" id="UP001296104">
    <property type="component" value="Unassembled WGS sequence"/>
</dbReference>
<evidence type="ECO:0000256" key="8">
    <source>
        <dbReference type="SAM" id="MobiDB-lite"/>
    </source>
</evidence>
<dbReference type="PROSITE" id="PS50011">
    <property type="entry name" value="PROTEIN_KINASE_DOM"/>
    <property type="match status" value="1"/>
</dbReference>
<dbReference type="Gene3D" id="1.10.510.10">
    <property type="entry name" value="Transferase(Phosphotransferase) domain 1"/>
    <property type="match status" value="1"/>
</dbReference>
<dbReference type="EC" id="2.7.11.1" evidence="2"/>
<dbReference type="Pfam" id="PF00069">
    <property type="entry name" value="Pkinase"/>
    <property type="match status" value="1"/>
</dbReference>
<dbReference type="InterPro" id="IPR011009">
    <property type="entry name" value="Kinase-like_dom_sf"/>
</dbReference>
<dbReference type="AlphaFoldDB" id="A0AAI8YR48"/>
<evidence type="ECO:0000256" key="7">
    <source>
        <dbReference type="PROSITE-ProRule" id="PRU10141"/>
    </source>
</evidence>
<evidence type="ECO:0000259" key="9">
    <source>
        <dbReference type="PROSITE" id="PS50011"/>
    </source>
</evidence>
<evidence type="ECO:0000256" key="4">
    <source>
        <dbReference type="ARBA" id="ARBA00022741"/>
    </source>
</evidence>
<feature type="domain" description="Protein kinase" evidence="9">
    <location>
        <begin position="171"/>
        <end position="477"/>
    </location>
</feature>
<dbReference type="InterPro" id="IPR017441">
    <property type="entry name" value="Protein_kinase_ATP_BS"/>
</dbReference>
<dbReference type="PANTHER" id="PTHR43671">
    <property type="entry name" value="SERINE/THREONINE-PROTEIN KINASE NEK"/>
    <property type="match status" value="1"/>
</dbReference>
<feature type="compositionally biased region" description="Basic residues" evidence="8">
    <location>
        <begin position="629"/>
        <end position="641"/>
    </location>
</feature>
<gene>
    <name evidence="10" type="ORF">LECACI_7A000131</name>
</gene>
<evidence type="ECO:0000256" key="5">
    <source>
        <dbReference type="ARBA" id="ARBA00022777"/>
    </source>
</evidence>
<evidence type="ECO:0000256" key="1">
    <source>
        <dbReference type="ARBA" id="ARBA00010886"/>
    </source>
</evidence>
<dbReference type="PANTHER" id="PTHR43671:SF13">
    <property type="entry name" value="SERINE_THREONINE-PROTEIN KINASE NEK2"/>
    <property type="match status" value="1"/>
</dbReference>